<dbReference type="GeneID" id="93101598"/>
<dbReference type="Gene3D" id="1.25.40.390">
    <property type="match status" value="2"/>
</dbReference>
<comment type="subcellular location">
    <subcellularLocation>
        <location evidence="1">Cell outer membrane</location>
    </subcellularLocation>
</comment>
<proteinExistence type="inferred from homology"/>
<dbReference type="SUPFAM" id="SSF48452">
    <property type="entry name" value="TPR-like"/>
    <property type="match status" value="1"/>
</dbReference>
<gene>
    <name evidence="8" type="ORF">GGR14_004040</name>
</gene>
<dbReference type="InterPro" id="IPR012944">
    <property type="entry name" value="SusD_RagB_dom"/>
</dbReference>
<keyword evidence="4" id="KW-0472">Membrane</keyword>
<evidence type="ECO:0000259" key="7">
    <source>
        <dbReference type="Pfam" id="PF14322"/>
    </source>
</evidence>
<reference evidence="8 9" key="1">
    <citation type="submission" date="2020-08" db="EMBL/GenBank/DDBJ databases">
        <title>Genomic Encyclopedia of Type Strains, Phase IV (KMG-IV): sequencing the most valuable type-strain genomes for metagenomic binning, comparative biology and taxonomic classification.</title>
        <authorList>
            <person name="Goeker M."/>
        </authorList>
    </citation>
    <scope>NUCLEOTIDE SEQUENCE [LARGE SCALE GENOMIC DNA]</scope>
    <source>
        <strain evidence="8 9">DSM 105721</strain>
    </source>
</reference>
<evidence type="ECO:0000259" key="6">
    <source>
        <dbReference type="Pfam" id="PF07980"/>
    </source>
</evidence>
<evidence type="ECO:0000256" key="3">
    <source>
        <dbReference type="ARBA" id="ARBA00022729"/>
    </source>
</evidence>
<feature type="domain" description="SusD-like N-terminal" evidence="7">
    <location>
        <begin position="22"/>
        <end position="231"/>
    </location>
</feature>
<keyword evidence="3" id="KW-0732">Signal</keyword>
<dbReference type="Pfam" id="PF14322">
    <property type="entry name" value="SusD-like_3"/>
    <property type="match status" value="1"/>
</dbReference>
<evidence type="ECO:0000256" key="5">
    <source>
        <dbReference type="ARBA" id="ARBA00023237"/>
    </source>
</evidence>
<dbReference type="InterPro" id="IPR011990">
    <property type="entry name" value="TPR-like_helical_dom_sf"/>
</dbReference>
<dbReference type="EMBL" id="JACIES010000020">
    <property type="protein sequence ID" value="MBB4028211.1"/>
    <property type="molecule type" value="Genomic_DNA"/>
</dbReference>
<evidence type="ECO:0000313" key="9">
    <source>
        <dbReference type="Proteomes" id="UP000546007"/>
    </source>
</evidence>
<dbReference type="AlphaFoldDB" id="A0A7W6I063"/>
<dbReference type="InterPro" id="IPR033985">
    <property type="entry name" value="SusD-like_N"/>
</dbReference>
<sequence length="476" mass="54716">MKQLGLMILGIFCIFLLNGCSDFLEEKSQDEVIPKTVEDYNELLLNYMGYTDIWSVLYVLSDETGIGEKLLRSDTDKDDYRAVEIKGVFTWQPDMWETESVGVNSAYEDTYKLIMGVNAVLDGIDEATGDQKTRDRIKAEALGMRGFYYFFLVNLYGEPYNYNKDALGVPLKLTAALEENGIARATVGEIYEQIVNDLEASSKLFSNLPKQRGDYRINGTTVDILLSRVYLFMERYDETIAAADKAIQSAEGLTDYTALPGDTEFFMPTYDHSEVEWVYGAVSLESGMHVFAPARELMTYFEGKEDRREIFWFENNTKDEVQINKIAYSYQSVPNNTIRVSEAYLNRAEAYVLSGQANKNTLALADLNELRRHRIVGYEDVTIADETELLAEIREERYVELCYEGHRWFDLRRYGMPSISHDYKARSSLPWVTYTLREKDPLYTLPFPTTVFKNNIQLKQNPSAREPERTGEIKSN</sequence>
<evidence type="ECO:0000256" key="2">
    <source>
        <dbReference type="ARBA" id="ARBA00006275"/>
    </source>
</evidence>
<organism evidence="8 9">
    <name type="scientific">Butyricimonas faecihominis</name>
    <dbReference type="NCBI Taxonomy" id="1472416"/>
    <lineage>
        <taxon>Bacteria</taxon>
        <taxon>Pseudomonadati</taxon>
        <taxon>Bacteroidota</taxon>
        <taxon>Bacteroidia</taxon>
        <taxon>Bacteroidales</taxon>
        <taxon>Odoribacteraceae</taxon>
        <taxon>Butyricimonas</taxon>
    </lineage>
</organism>
<comment type="caution">
    <text evidence="8">The sequence shown here is derived from an EMBL/GenBank/DDBJ whole genome shotgun (WGS) entry which is preliminary data.</text>
</comment>
<protein>
    <submittedName>
        <fullName evidence="8">Tetratricopeptide (TPR) repeat protein</fullName>
    </submittedName>
</protein>
<dbReference type="CDD" id="cd08977">
    <property type="entry name" value="SusD"/>
    <property type="match status" value="1"/>
</dbReference>
<dbReference type="OrthoDB" id="630434at2"/>
<accession>A0A7W6I063</accession>
<dbReference type="Proteomes" id="UP000546007">
    <property type="component" value="Unassembled WGS sequence"/>
</dbReference>
<name>A0A7W6I063_9BACT</name>
<dbReference type="GO" id="GO:0009279">
    <property type="term" value="C:cell outer membrane"/>
    <property type="evidence" value="ECO:0007669"/>
    <property type="project" value="UniProtKB-SubCell"/>
</dbReference>
<evidence type="ECO:0000313" key="8">
    <source>
        <dbReference type="EMBL" id="MBB4028211.1"/>
    </source>
</evidence>
<evidence type="ECO:0000256" key="4">
    <source>
        <dbReference type="ARBA" id="ARBA00023136"/>
    </source>
</evidence>
<dbReference type="RefSeq" id="WP_151412234.1">
    <property type="nucleotide sequence ID" value="NZ_AP028155.1"/>
</dbReference>
<keyword evidence="5" id="KW-0998">Cell outer membrane</keyword>
<keyword evidence="9" id="KW-1185">Reference proteome</keyword>
<evidence type="ECO:0000256" key="1">
    <source>
        <dbReference type="ARBA" id="ARBA00004442"/>
    </source>
</evidence>
<comment type="similarity">
    <text evidence="2">Belongs to the SusD family.</text>
</comment>
<feature type="domain" description="RagB/SusD" evidence="6">
    <location>
        <begin position="328"/>
        <end position="462"/>
    </location>
</feature>
<dbReference type="Pfam" id="PF07980">
    <property type="entry name" value="SusD_RagB"/>
    <property type="match status" value="1"/>
</dbReference>